<comment type="caution">
    <text evidence="5">The sequence shown here is derived from an EMBL/GenBank/DDBJ whole genome shotgun (WGS) entry which is preliminary data.</text>
</comment>
<keyword evidence="6" id="KW-1185">Reference proteome</keyword>
<accession>A0A9E5MMG8</accession>
<reference evidence="5" key="1">
    <citation type="submission" date="2020-03" db="EMBL/GenBank/DDBJ databases">
        <authorList>
            <person name="Guo F."/>
        </authorList>
    </citation>
    <scope>NUCLEOTIDE SEQUENCE</scope>
    <source>
        <strain evidence="5">JCM 30134</strain>
    </source>
</reference>
<protein>
    <submittedName>
        <fullName evidence="5">Acyltransferase</fullName>
    </submittedName>
</protein>
<sequence length="178" mass="19139">MGALRELLFLTLANWLPRLTLCDKYRYLLLRLAGVKILKKGMIFGPLTIRPIGGAKNIQLGKKVFLNTEVRFACPESPIVLGDDVRVGPRVCFETVGHGLAHFPGGRRGTWTKPIHVGDRAWIGCAAIILPGVTIGEGAVVAAGAVVAEDVPAYTAVGGVPAKVIRKITEADIEEYQL</sequence>
<dbReference type="PROSITE" id="PS00101">
    <property type="entry name" value="HEXAPEP_TRANSFERASES"/>
    <property type="match status" value="1"/>
</dbReference>
<dbReference type="AlphaFoldDB" id="A0A9E5MMG8"/>
<dbReference type="Proteomes" id="UP000787472">
    <property type="component" value="Unassembled WGS sequence"/>
</dbReference>
<dbReference type="PANTHER" id="PTHR23416:SF23">
    <property type="entry name" value="ACETYLTRANSFERASE C18B11.09C-RELATED"/>
    <property type="match status" value="1"/>
</dbReference>
<keyword evidence="3" id="KW-0677">Repeat</keyword>
<dbReference type="PANTHER" id="PTHR23416">
    <property type="entry name" value="SIALIC ACID SYNTHASE-RELATED"/>
    <property type="match status" value="1"/>
</dbReference>
<dbReference type="InterPro" id="IPR011004">
    <property type="entry name" value="Trimer_LpxA-like_sf"/>
</dbReference>
<keyword evidence="4 5" id="KW-0012">Acyltransferase</keyword>
<name>A0A9E5MMG8_9GAMM</name>
<evidence type="ECO:0000256" key="3">
    <source>
        <dbReference type="ARBA" id="ARBA00022737"/>
    </source>
</evidence>
<organism evidence="5 6">
    <name type="scientific">Pseudomaricurvus hydrocarbonicus</name>
    <dbReference type="NCBI Taxonomy" id="1470433"/>
    <lineage>
        <taxon>Bacteria</taxon>
        <taxon>Pseudomonadati</taxon>
        <taxon>Pseudomonadota</taxon>
        <taxon>Gammaproteobacteria</taxon>
        <taxon>Cellvibrionales</taxon>
        <taxon>Cellvibrionaceae</taxon>
        <taxon>Pseudomaricurvus</taxon>
    </lineage>
</organism>
<dbReference type="RefSeq" id="WP_167187588.1">
    <property type="nucleotide sequence ID" value="NZ_JAAONZ010000010.1"/>
</dbReference>
<evidence type="ECO:0000313" key="5">
    <source>
        <dbReference type="EMBL" id="NHO66545.1"/>
    </source>
</evidence>
<evidence type="ECO:0000313" key="6">
    <source>
        <dbReference type="Proteomes" id="UP000787472"/>
    </source>
</evidence>
<evidence type="ECO:0000256" key="1">
    <source>
        <dbReference type="ARBA" id="ARBA00007274"/>
    </source>
</evidence>
<dbReference type="SUPFAM" id="SSF51161">
    <property type="entry name" value="Trimeric LpxA-like enzymes"/>
    <property type="match status" value="1"/>
</dbReference>
<dbReference type="InterPro" id="IPR001451">
    <property type="entry name" value="Hexapep"/>
</dbReference>
<keyword evidence="2" id="KW-0808">Transferase</keyword>
<dbReference type="EMBL" id="JAAONZ010000010">
    <property type="protein sequence ID" value="NHO66545.1"/>
    <property type="molecule type" value="Genomic_DNA"/>
</dbReference>
<proteinExistence type="inferred from homology"/>
<gene>
    <name evidence="5" type="ORF">G8770_13430</name>
</gene>
<dbReference type="InterPro" id="IPR018357">
    <property type="entry name" value="Hexapep_transf_CS"/>
</dbReference>
<evidence type="ECO:0000256" key="2">
    <source>
        <dbReference type="ARBA" id="ARBA00022679"/>
    </source>
</evidence>
<dbReference type="GO" id="GO:0008374">
    <property type="term" value="F:O-acyltransferase activity"/>
    <property type="evidence" value="ECO:0007669"/>
    <property type="project" value="TreeGrafter"/>
</dbReference>
<dbReference type="Gene3D" id="2.160.10.10">
    <property type="entry name" value="Hexapeptide repeat proteins"/>
    <property type="match status" value="1"/>
</dbReference>
<comment type="similarity">
    <text evidence="1">Belongs to the transferase hexapeptide repeat family.</text>
</comment>
<dbReference type="InterPro" id="IPR051159">
    <property type="entry name" value="Hexapeptide_acetyltransf"/>
</dbReference>
<evidence type="ECO:0000256" key="4">
    <source>
        <dbReference type="ARBA" id="ARBA00023315"/>
    </source>
</evidence>
<dbReference type="Pfam" id="PF00132">
    <property type="entry name" value="Hexapep"/>
    <property type="match status" value="1"/>
</dbReference>